<dbReference type="AlphaFoldDB" id="A0AAJ0MMC0"/>
<keyword evidence="4" id="KW-1185">Reference proteome</keyword>
<proteinExistence type="predicted"/>
<accession>A0AAJ0MMC0</accession>
<sequence>MDSFFLDLLFVAITPAAIVVVMIISCLIMFIVFGGIGMIGYGIVSLFSNAQRRLGRGRCGDFLVINGVTQSSWVRANEQITPNKRFWKEYADFEYNDFWERAEDPEVDFNSSEVGEASARAPRSTAKDSAVFAAPPRAERIAEETPDEKKKRQFDDNKWRRDRDAVETPEARQTRLAKQTAWAFLWLCASA</sequence>
<evidence type="ECO:0000313" key="4">
    <source>
        <dbReference type="Proteomes" id="UP001285908"/>
    </source>
</evidence>
<protein>
    <submittedName>
        <fullName evidence="3">Uncharacterized protein</fullName>
    </submittedName>
</protein>
<feature type="transmembrane region" description="Helical" evidence="2">
    <location>
        <begin position="12"/>
        <end position="44"/>
    </location>
</feature>
<comment type="caution">
    <text evidence="3">The sequence shown here is derived from an EMBL/GenBank/DDBJ whole genome shotgun (WGS) entry which is preliminary data.</text>
</comment>
<reference evidence="3 4" key="1">
    <citation type="journal article" date="2023" name="Mol. Phylogenet. Evol.">
        <title>Genome-scale phylogeny and comparative genomics of the fungal order Sordariales.</title>
        <authorList>
            <person name="Hensen N."/>
            <person name="Bonometti L."/>
            <person name="Westerberg I."/>
            <person name="Brannstrom I.O."/>
            <person name="Guillou S."/>
            <person name="Cros-Aarteil S."/>
            <person name="Calhoun S."/>
            <person name="Haridas S."/>
            <person name="Kuo A."/>
            <person name="Mondo S."/>
            <person name="Pangilinan J."/>
            <person name="Riley R."/>
            <person name="LaButti K."/>
            <person name="Andreopoulos B."/>
            <person name="Lipzen A."/>
            <person name="Chen C."/>
            <person name="Yan M."/>
            <person name="Daum C."/>
            <person name="Ng V."/>
            <person name="Clum A."/>
            <person name="Steindorff A."/>
            <person name="Ohm R.A."/>
            <person name="Martin F."/>
            <person name="Silar P."/>
            <person name="Natvig D.O."/>
            <person name="Lalanne C."/>
            <person name="Gautier V."/>
            <person name="Ament-Velasquez S.L."/>
            <person name="Kruys A."/>
            <person name="Hutchinson M.I."/>
            <person name="Powell A.J."/>
            <person name="Barry K."/>
            <person name="Miller A.N."/>
            <person name="Grigoriev I.V."/>
            <person name="Debuchy R."/>
            <person name="Gladieux P."/>
            <person name="Hiltunen Thoren M."/>
            <person name="Johannesson H."/>
        </authorList>
    </citation>
    <scope>NUCLEOTIDE SEQUENCE [LARGE SCALE GENOMIC DNA]</scope>
    <source>
        <strain evidence="3 4">FGSC 10403</strain>
    </source>
</reference>
<feature type="region of interest" description="Disordered" evidence="1">
    <location>
        <begin position="110"/>
        <end position="175"/>
    </location>
</feature>
<evidence type="ECO:0000256" key="2">
    <source>
        <dbReference type="SAM" id="Phobius"/>
    </source>
</evidence>
<keyword evidence="2" id="KW-1133">Transmembrane helix</keyword>
<name>A0AAJ0MMC0_9PEZI</name>
<dbReference type="GeneID" id="87878893"/>
<evidence type="ECO:0000256" key="1">
    <source>
        <dbReference type="SAM" id="MobiDB-lite"/>
    </source>
</evidence>
<dbReference type="EMBL" id="JAULSX010000009">
    <property type="protein sequence ID" value="KAK3485981.1"/>
    <property type="molecule type" value="Genomic_DNA"/>
</dbReference>
<feature type="compositionally biased region" description="Basic and acidic residues" evidence="1">
    <location>
        <begin position="137"/>
        <end position="173"/>
    </location>
</feature>
<keyword evidence="2" id="KW-0812">Transmembrane</keyword>
<dbReference type="Proteomes" id="UP001285908">
    <property type="component" value="Unassembled WGS sequence"/>
</dbReference>
<keyword evidence="2" id="KW-0472">Membrane</keyword>
<organism evidence="3 4">
    <name type="scientific">Neurospora hispaniola</name>
    <dbReference type="NCBI Taxonomy" id="588809"/>
    <lineage>
        <taxon>Eukaryota</taxon>
        <taxon>Fungi</taxon>
        <taxon>Dikarya</taxon>
        <taxon>Ascomycota</taxon>
        <taxon>Pezizomycotina</taxon>
        <taxon>Sordariomycetes</taxon>
        <taxon>Sordariomycetidae</taxon>
        <taxon>Sordariales</taxon>
        <taxon>Sordariaceae</taxon>
        <taxon>Neurospora</taxon>
    </lineage>
</organism>
<evidence type="ECO:0000313" key="3">
    <source>
        <dbReference type="EMBL" id="KAK3485981.1"/>
    </source>
</evidence>
<gene>
    <name evidence="3" type="ORF">B0T23DRAFT_456876</name>
</gene>
<dbReference type="RefSeq" id="XP_062688744.1">
    <property type="nucleotide sequence ID" value="XM_062841271.1"/>
</dbReference>